<dbReference type="AlphaFoldDB" id="A0A8H4IW98"/>
<comment type="caution">
    <text evidence="12">The sequence shown here is derived from an EMBL/GenBank/DDBJ whole genome shotgun (WGS) entry which is preliminary data.</text>
</comment>
<name>A0A8H4IW98_9PEZI</name>
<dbReference type="InterPro" id="IPR006330">
    <property type="entry name" value="Ado/ade_deaminase"/>
</dbReference>
<dbReference type="FunFam" id="3.20.20.140:FF:000017">
    <property type="entry name" value="Adenosine deaminase 2"/>
    <property type="match status" value="1"/>
</dbReference>
<comment type="cofactor">
    <cofactor evidence="1">
        <name>Zn(2+)</name>
        <dbReference type="ChEBI" id="CHEBI:29105"/>
    </cofactor>
</comment>
<evidence type="ECO:0000256" key="9">
    <source>
        <dbReference type="ARBA" id="ARBA00047764"/>
    </source>
</evidence>
<feature type="compositionally biased region" description="Polar residues" evidence="10">
    <location>
        <begin position="43"/>
        <end position="55"/>
    </location>
</feature>
<feature type="domain" description="Adenosine deaminase" evidence="11">
    <location>
        <begin position="270"/>
        <end position="575"/>
    </location>
</feature>
<accession>A0A8H4IW98</accession>
<feature type="compositionally biased region" description="Basic and acidic residues" evidence="10">
    <location>
        <begin position="1"/>
        <end position="12"/>
    </location>
</feature>
<dbReference type="Gene3D" id="3.20.20.140">
    <property type="entry name" value="Metal-dependent hydrolases"/>
    <property type="match status" value="1"/>
</dbReference>
<keyword evidence="5" id="KW-0964">Secreted</keyword>
<dbReference type="EC" id="3.5.4.4" evidence="4"/>
<comment type="subcellular location">
    <subcellularLocation>
        <location evidence="2">Secreted</location>
    </subcellularLocation>
</comment>
<dbReference type="Proteomes" id="UP000572817">
    <property type="component" value="Unassembled WGS sequence"/>
</dbReference>
<keyword evidence="6" id="KW-0479">Metal-binding</keyword>
<dbReference type="GO" id="GO:0046872">
    <property type="term" value="F:metal ion binding"/>
    <property type="evidence" value="ECO:0007669"/>
    <property type="project" value="UniProtKB-KW"/>
</dbReference>
<dbReference type="PANTHER" id="PTHR11409">
    <property type="entry name" value="ADENOSINE DEAMINASE"/>
    <property type="match status" value="1"/>
</dbReference>
<evidence type="ECO:0000256" key="2">
    <source>
        <dbReference type="ARBA" id="ARBA00004613"/>
    </source>
</evidence>
<keyword evidence="13" id="KW-1185">Reference proteome</keyword>
<dbReference type="GO" id="GO:0005576">
    <property type="term" value="C:extracellular region"/>
    <property type="evidence" value="ECO:0007669"/>
    <property type="project" value="UniProtKB-SubCell"/>
</dbReference>
<proteinExistence type="inferred from homology"/>
<evidence type="ECO:0000259" key="11">
    <source>
        <dbReference type="Pfam" id="PF00962"/>
    </source>
</evidence>
<evidence type="ECO:0000256" key="6">
    <source>
        <dbReference type="ARBA" id="ARBA00022723"/>
    </source>
</evidence>
<evidence type="ECO:0000256" key="5">
    <source>
        <dbReference type="ARBA" id="ARBA00022525"/>
    </source>
</evidence>
<dbReference type="InterPro" id="IPR032466">
    <property type="entry name" value="Metal_Hydrolase"/>
</dbReference>
<dbReference type="GO" id="GO:0046103">
    <property type="term" value="P:inosine biosynthetic process"/>
    <property type="evidence" value="ECO:0007669"/>
    <property type="project" value="TreeGrafter"/>
</dbReference>
<dbReference type="Pfam" id="PF00962">
    <property type="entry name" value="A_deaminase"/>
    <property type="match status" value="1"/>
</dbReference>
<keyword evidence="7" id="KW-0732">Signal</keyword>
<dbReference type="GO" id="GO:0006154">
    <property type="term" value="P:adenosine catabolic process"/>
    <property type="evidence" value="ECO:0007669"/>
    <property type="project" value="TreeGrafter"/>
</dbReference>
<comment type="similarity">
    <text evidence="3">Belongs to the metallo-dependent hydrolases superfamily. Adenosine and AMP deaminases family. ADGF subfamily.</text>
</comment>
<comment type="catalytic activity">
    <reaction evidence="9">
        <text>adenosine + H2O + H(+) = inosine + NH4(+)</text>
        <dbReference type="Rhea" id="RHEA:24408"/>
        <dbReference type="ChEBI" id="CHEBI:15377"/>
        <dbReference type="ChEBI" id="CHEBI:15378"/>
        <dbReference type="ChEBI" id="CHEBI:16335"/>
        <dbReference type="ChEBI" id="CHEBI:17596"/>
        <dbReference type="ChEBI" id="CHEBI:28938"/>
        <dbReference type="EC" id="3.5.4.4"/>
    </reaction>
</comment>
<evidence type="ECO:0000256" key="8">
    <source>
        <dbReference type="ARBA" id="ARBA00022801"/>
    </source>
</evidence>
<sequence length="607" mass="70602">MSTSEKSDDFPHKRPKQHTMPATPPQEADEPPVEDMSKEDKIQQTGDLLRQNLNNPERRQEYDQQRGELLKEEQTNSWDRESKNSATHFQTRAADIVWKIREHERDNLFGNRASEQIPEPSTRDMGGQFLTNKERIEEKSHLFKIVKKMPKGAHLHAHFNAELPVDNLLERVRNMDTMFVRSTQPLILPEDYENSEIVFTVLRSDHAEADLFSKSYNPAFKNTENNPWMKWINLQSRFRDQAPSSALNAEEWVKKKMVLSEEEVYGTSQTVNGIWARFNQATRCFKGLLNFESAYRWYVKEAMRSMVRNGVMYAELRPMLMDKTIPSDDGLKNIDLEGQMKIIQDVIDEYKNELDSDDELSKLPWGIKIIYCTPRSIPKPKMQSELEDCIRLKIQFPDLICGFDLVGAEDRPNPIGFYRDELLSFVQTCKKLGIHIPFMFHAGETLLDTGGTKDPENSNLYESVLLNAKRVGHGFALTKHPKLIERFKKLDICIELCPISNELLHLCRNVKEHPYPEMLAAGIPCTVNADNPALFRADMNHEFYQVMVGTPTMSVHGWRQLAEWSIKYSCLRSDQLEEGLKIFRKRWEDFCEWIVREYGRYADTLDV</sequence>
<evidence type="ECO:0000256" key="7">
    <source>
        <dbReference type="ARBA" id="ARBA00022729"/>
    </source>
</evidence>
<reference evidence="12" key="1">
    <citation type="submission" date="2020-04" db="EMBL/GenBank/DDBJ databases">
        <title>Genome Assembly and Annotation of Botryosphaeria dothidea sdau 11-99, a Latent Pathogen of Apple Fruit Ring Rot in China.</title>
        <authorList>
            <person name="Yu C."/>
            <person name="Diao Y."/>
            <person name="Lu Q."/>
            <person name="Zhao J."/>
            <person name="Cui S."/>
            <person name="Peng C."/>
            <person name="He B."/>
            <person name="Liu H."/>
        </authorList>
    </citation>
    <scope>NUCLEOTIDE SEQUENCE [LARGE SCALE GENOMIC DNA]</scope>
    <source>
        <strain evidence="12">Sdau11-99</strain>
    </source>
</reference>
<dbReference type="GO" id="GO:0004000">
    <property type="term" value="F:adenosine deaminase activity"/>
    <property type="evidence" value="ECO:0007669"/>
    <property type="project" value="TreeGrafter"/>
</dbReference>
<evidence type="ECO:0000313" key="12">
    <source>
        <dbReference type="EMBL" id="KAF4308371.1"/>
    </source>
</evidence>
<gene>
    <name evidence="12" type="ORF">GTA08_BOTSDO03798</name>
</gene>
<evidence type="ECO:0000256" key="3">
    <source>
        <dbReference type="ARBA" id="ARBA00006083"/>
    </source>
</evidence>
<dbReference type="PANTHER" id="PTHR11409:SF37">
    <property type="entry name" value="ADENOSINE DEAMINASE DOMAIN-CONTAINING PROTEIN"/>
    <property type="match status" value="1"/>
</dbReference>
<dbReference type="SUPFAM" id="SSF51556">
    <property type="entry name" value="Metallo-dependent hydrolases"/>
    <property type="match status" value="1"/>
</dbReference>
<evidence type="ECO:0000256" key="10">
    <source>
        <dbReference type="SAM" id="MobiDB-lite"/>
    </source>
</evidence>
<organism evidence="12 13">
    <name type="scientific">Botryosphaeria dothidea</name>
    <dbReference type="NCBI Taxonomy" id="55169"/>
    <lineage>
        <taxon>Eukaryota</taxon>
        <taxon>Fungi</taxon>
        <taxon>Dikarya</taxon>
        <taxon>Ascomycota</taxon>
        <taxon>Pezizomycotina</taxon>
        <taxon>Dothideomycetes</taxon>
        <taxon>Dothideomycetes incertae sedis</taxon>
        <taxon>Botryosphaeriales</taxon>
        <taxon>Botryosphaeriaceae</taxon>
        <taxon>Botryosphaeria</taxon>
    </lineage>
</organism>
<feature type="compositionally biased region" description="Basic and acidic residues" evidence="10">
    <location>
        <begin position="56"/>
        <end position="65"/>
    </location>
</feature>
<evidence type="ECO:0000256" key="1">
    <source>
        <dbReference type="ARBA" id="ARBA00001947"/>
    </source>
</evidence>
<evidence type="ECO:0000256" key="4">
    <source>
        <dbReference type="ARBA" id="ARBA00012784"/>
    </source>
</evidence>
<dbReference type="EMBL" id="WWBZ02000022">
    <property type="protein sequence ID" value="KAF4308371.1"/>
    <property type="molecule type" value="Genomic_DNA"/>
</dbReference>
<protein>
    <recommendedName>
        <fullName evidence="4">adenosine deaminase</fullName>
        <ecNumber evidence="4">3.5.4.4</ecNumber>
    </recommendedName>
</protein>
<feature type="region of interest" description="Disordered" evidence="10">
    <location>
        <begin position="1"/>
        <end position="65"/>
    </location>
</feature>
<dbReference type="OrthoDB" id="7202371at2759"/>
<keyword evidence="8" id="KW-0378">Hydrolase</keyword>
<evidence type="ECO:0000313" key="13">
    <source>
        <dbReference type="Proteomes" id="UP000572817"/>
    </source>
</evidence>
<dbReference type="InterPro" id="IPR001365">
    <property type="entry name" value="A_deaminase_dom"/>
</dbReference>